<dbReference type="PANTHER" id="PTHR35089">
    <property type="entry name" value="CHAPERONE PROTEIN SKP"/>
    <property type="match status" value="1"/>
</dbReference>
<dbReference type="RefSeq" id="WP_069379853.1">
    <property type="nucleotide sequence ID" value="NZ_CP017141.1"/>
</dbReference>
<evidence type="ECO:0008006" key="6">
    <source>
        <dbReference type="Google" id="ProtNLM"/>
    </source>
</evidence>
<accession>A0A1D7QHQ3</accession>
<dbReference type="Gene3D" id="3.30.910.20">
    <property type="entry name" value="Skp domain"/>
    <property type="match status" value="1"/>
</dbReference>
<dbReference type="PANTHER" id="PTHR35089:SF1">
    <property type="entry name" value="CHAPERONE PROTEIN SKP"/>
    <property type="match status" value="1"/>
</dbReference>
<feature type="signal peptide" evidence="3">
    <location>
        <begin position="1"/>
        <end position="19"/>
    </location>
</feature>
<dbReference type="OrthoDB" id="9788552at2"/>
<evidence type="ECO:0000256" key="2">
    <source>
        <dbReference type="ARBA" id="ARBA00022729"/>
    </source>
</evidence>
<name>A0A1D7QHQ3_9SPHI</name>
<evidence type="ECO:0000313" key="4">
    <source>
        <dbReference type="EMBL" id="AOM78188.1"/>
    </source>
</evidence>
<comment type="similarity">
    <text evidence="1">Belongs to the Skp family.</text>
</comment>
<dbReference type="EMBL" id="CP017141">
    <property type="protein sequence ID" value="AOM78188.1"/>
    <property type="molecule type" value="Genomic_DNA"/>
</dbReference>
<dbReference type="Pfam" id="PF03938">
    <property type="entry name" value="OmpH"/>
    <property type="match status" value="1"/>
</dbReference>
<evidence type="ECO:0000256" key="1">
    <source>
        <dbReference type="ARBA" id="ARBA00009091"/>
    </source>
</evidence>
<gene>
    <name evidence="4" type="ORF">BFS30_14025</name>
</gene>
<keyword evidence="5" id="KW-1185">Reference proteome</keyword>
<evidence type="ECO:0000256" key="3">
    <source>
        <dbReference type="SAM" id="SignalP"/>
    </source>
</evidence>
<dbReference type="GO" id="GO:0005829">
    <property type="term" value="C:cytosol"/>
    <property type="evidence" value="ECO:0007669"/>
    <property type="project" value="TreeGrafter"/>
</dbReference>
<dbReference type="SMART" id="SM00935">
    <property type="entry name" value="OmpH"/>
    <property type="match status" value="1"/>
</dbReference>
<proteinExistence type="inferred from homology"/>
<dbReference type="Proteomes" id="UP000094313">
    <property type="component" value="Chromosome"/>
</dbReference>
<protein>
    <recommendedName>
        <fullName evidence="6">Outer membrane protein</fullName>
    </recommendedName>
</protein>
<dbReference type="KEGG" id="psty:BFS30_14025"/>
<dbReference type="GO" id="GO:0050821">
    <property type="term" value="P:protein stabilization"/>
    <property type="evidence" value="ECO:0007669"/>
    <property type="project" value="TreeGrafter"/>
</dbReference>
<dbReference type="SUPFAM" id="SSF111384">
    <property type="entry name" value="OmpH-like"/>
    <property type="match status" value="1"/>
</dbReference>
<dbReference type="GO" id="GO:0051082">
    <property type="term" value="F:unfolded protein binding"/>
    <property type="evidence" value="ECO:0007669"/>
    <property type="project" value="InterPro"/>
</dbReference>
<organism evidence="4 5">
    <name type="scientific">Pedobacter steynii</name>
    <dbReference type="NCBI Taxonomy" id="430522"/>
    <lineage>
        <taxon>Bacteria</taxon>
        <taxon>Pseudomonadati</taxon>
        <taxon>Bacteroidota</taxon>
        <taxon>Sphingobacteriia</taxon>
        <taxon>Sphingobacteriales</taxon>
        <taxon>Sphingobacteriaceae</taxon>
        <taxon>Pedobacter</taxon>
    </lineage>
</organism>
<evidence type="ECO:0000313" key="5">
    <source>
        <dbReference type="Proteomes" id="UP000094313"/>
    </source>
</evidence>
<keyword evidence="2 3" id="KW-0732">Signal</keyword>
<reference evidence="4 5" key="1">
    <citation type="submission" date="2016-08" db="EMBL/GenBank/DDBJ databases">
        <authorList>
            <person name="Seilhamer J.J."/>
        </authorList>
    </citation>
    <scope>NUCLEOTIDE SEQUENCE [LARGE SCALE GENOMIC DNA]</scope>
    <source>
        <strain evidence="4 5">DX4</strain>
    </source>
</reference>
<sequence length="176" mass="20457">MKKYLLICFLTFTCMGAFAQKFAYVDTEYILKHLPEYKSALSQLNVLSQQWQGQVDQNFVEIDKMYKAYQADQVLLTADMRKRRENDIIEKEKEAKDFQRKIFGPDGELFQSRTKLLNPIQDKVTKTISEVAKAKLFDFIFDKSSESTMMIYASSNYDVSNDVIRLLGFKPGSILK</sequence>
<dbReference type="AlphaFoldDB" id="A0A1D7QHQ3"/>
<dbReference type="InterPro" id="IPR005632">
    <property type="entry name" value="Chaperone_Skp"/>
</dbReference>
<feature type="chain" id="PRO_5009098602" description="Outer membrane protein" evidence="3">
    <location>
        <begin position="20"/>
        <end position="176"/>
    </location>
</feature>
<dbReference type="InterPro" id="IPR024930">
    <property type="entry name" value="Skp_dom_sf"/>
</dbReference>